<evidence type="ECO:0000256" key="2">
    <source>
        <dbReference type="ARBA" id="ARBA00022695"/>
    </source>
</evidence>
<evidence type="ECO:0000256" key="1">
    <source>
        <dbReference type="ARBA" id="ARBA00022679"/>
    </source>
</evidence>
<proteinExistence type="predicted"/>
<protein>
    <submittedName>
        <fullName evidence="3">Uncharacterized protein</fullName>
    </submittedName>
</protein>
<dbReference type="SUPFAM" id="SSF56672">
    <property type="entry name" value="DNA/RNA polymerases"/>
    <property type="match status" value="1"/>
</dbReference>
<dbReference type="EMBL" id="MW347394">
    <property type="protein sequence ID" value="QRQ90170.1"/>
    <property type="molecule type" value="Genomic_RNA"/>
</dbReference>
<evidence type="ECO:0000313" key="3">
    <source>
        <dbReference type="EMBL" id="QRQ90170.1"/>
    </source>
</evidence>
<dbReference type="InterPro" id="IPR043502">
    <property type="entry name" value="DNA/RNA_pol_sf"/>
</dbReference>
<organism evidence="3">
    <name type="scientific">Riboviria sp</name>
    <dbReference type="NCBI Taxonomy" id="2585031"/>
    <lineage>
        <taxon>Viruses</taxon>
        <taxon>Riboviria</taxon>
    </lineage>
</organism>
<keyword evidence="2" id="KW-0548">Nucleotidyltransferase</keyword>
<accession>A0A893A7D0</accession>
<reference evidence="3" key="1">
    <citation type="submission" date="2020-11" db="EMBL/GenBank/DDBJ databases">
        <title>Viral genomes from river ports along the Yangtze River in China.</title>
        <authorList>
            <person name="Lu J."/>
            <person name="Shen Q."/>
            <person name="Yang S."/>
            <person name="Zhang W."/>
        </authorList>
    </citation>
    <scope>NUCLEOTIDE SEQUENCE</scope>
    <source>
        <strain evidence="3">3nj-RDRP-6</strain>
    </source>
</reference>
<dbReference type="GO" id="GO:0016779">
    <property type="term" value="F:nucleotidyltransferase activity"/>
    <property type="evidence" value="ECO:0007669"/>
    <property type="project" value="UniProtKB-KW"/>
</dbReference>
<keyword evidence="1" id="KW-0808">Transferase</keyword>
<sequence length="611" mass="69903">MRGYRCEEWNMTQIKKAFALPARADFYFRISRMEPRHRETFVSSTLPVFLGSASLPRPDHKDKLNILAGSFKRLAAEVPSISFSKSKKIIRYMRKYILPQFRTFQEQDVPGTEDWINNINHPESRKQQLREAYADLQKGGLFPGDEDPRVCKSFVKDEPYEEEKPLRWINASSDLIKVAFGPIADACMHRLVESESMIKTVPVAERAKAICSVLGGPYQIAQSSDATAMEDHYANIPNPNNDPRYRIQNEAMIYLCGGKLVPLPLLRAVQFAFYETPGVPKGILVEQFESIRESANLRSFFRNIIDTYRKLKMREFGYVLVNAILCSGEMNTSFKNTFTMYVMVNYASFDLSRGIHPLARTVNEGDDSLAVYASKPPTELWWREHGWVVKVEFRGPVHRASFCGLIFDPLELKVVPDIRKNLAKLGWVGRKYVRSPPKIMMGLLRSKALSMACEFKDVPILGPLSMRLLELTRHVHVRQSIIDSMDMYTRERFMTYLNEKPWMTPPNVGDGTRALVADMQNISVSVQIQMERHLSIIPFGEFSTPGLEYPAAWVHNMTRTFTKTDVPKVLDLKGRARVTAALRGVVMNSGQRPSRIKSMLRDLRLLERGCI</sequence>
<name>A0A893A7D0_9VIRU</name>